<dbReference type="InterPro" id="IPR050151">
    <property type="entry name" value="Class-I_Pyr_Nuc-Dis_Oxidored"/>
</dbReference>
<feature type="binding site" evidence="12">
    <location>
        <position position="51"/>
    </location>
    <ligand>
        <name>FAD</name>
        <dbReference type="ChEBI" id="CHEBI:57692"/>
    </ligand>
</feature>
<gene>
    <name evidence="17" type="ORF">SAMN03080602_04357</name>
</gene>
<dbReference type="STRING" id="188872.SAMN03080602_04357"/>
<dbReference type="GO" id="GO:0004148">
    <property type="term" value="F:dihydrolipoyl dehydrogenase (NADH) activity"/>
    <property type="evidence" value="ECO:0007669"/>
    <property type="project" value="UniProtKB-EC"/>
</dbReference>
<name>A0A1X7LH34_9FLAO</name>
<evidence type="ECO:0000256" key="6">
    <source>
        <dbReference type="ARBA" id="ARBA00023002"/>
    </source>
</evidence>
<dbReference type="GO" id="GO:0050660">
    <property type="term" value="F:flavin adenine dinucleotide binding"/>
    <property type="evidence" value="ECO:0007669"/>
    <property type="project" value="InterPro"/>
</dbReference>
<keyword evidence="12" id="KW-0547">Nucleotide-binding</keyword>
<keyword evidence="5 12" id="KW-0274">FAD</keyword>
<proteinExistence type="inferred from homology"/>
<dbReference type="OrthoDB" id="9800167at2"/>
<dbReference type="PRINTS" id="PR00411">
    <property type="entry name" value="PNDRDTASEI"/>
</dbReference>
<feature type="domain" description="FAD/NAD(P)-binding" evidence="16">
    <location>
        <begin position="4"/>
        <end position="329"/>
    </location>
</feature>
<dbReference type="FunFam" id="3.30.390.30:FF:000001">
    <property type="entry name" value="Dihydrolipoyl dehydrogenase"/>
    <property type="match status" value="1"/>
</dbReference>
<evidence type="ECO:0000256" key="10">
    <source>
        <dbReference type="ARBA" id="ARBA00049187"/>
    </source>
</evidence>
<feature type="binding site" evidence="12">
    <location>
        <begin position="320"/>
        <end position="323"/>
    </location>
    <ligand>
        <name>FAD</name>
        <dbReference type="ChEBI" id="CHEBI:57692"/>
    </ligand>
</feature>
<dbReference type="PANTHER" id="PTHR22912">
    <property type="entry name" value="DISULFIDE OXIDOREDUCTASE"/>
    <property type="match status" value="1"/>
</dbReference>
<dbReference type="GO" id="GO:0006103">
    <property type="term" value="P:2-oxoglutarate metabolic process"/>
    <property type="evidence" value="ECO:0007669"/>
    <property type="project" value="TreeGrafter"/>
</dbReference>
<dbReference type="InterPro" id="IPR012999">
    <property type="entry name" value="Pyr_OxRdtase_I_AS"/>
</dbReference>
<feature type="binding site" evidence="12">
    <location>
        <position position="116"/>
    </location>
    <ligand>
        <name>FAD</name>
        <dbReference type="ChEBI" id="CHEBI:57692"/>
    </ligand>
</feature>
<keyword evidence="18" id="KW-1185">Reference proteome</keyword>
<dbReference type="InterPro" id="IPR004099">
    <property type="entry name" value="Pyr_nucl-diS_OxRdtase_dimer"/>
</dbReference>
<evidence type="ECO:0000256" key="13">
    <source>
        <dbReference type="PIRSR" id="PIRSR000350-4"/>
    </source>
</evidence>
<feature type="binding site" evidence="12">
    <location>
        <begin position="182"/>
        <end position="189"/>
    </location>
    <ligand>
        <name>NAD(+)</name>
        <dbReference type="ChEBI" id="CHEBI:57540"/>
    </ligand>
</feature>
<comment type="catalytic activity">
    <reaction evidence="10 14">
        <text>N(6)-[(R)-dihydrolipoyl]-L-lysyl-[protein] + NAD(+) = N(6)-[(R)-lipoyl]-L-lysyl-[protein] + NADH + H(+)</text>
        <dbReference type="Rhea" id="RHEA:15045"/>
        <dbReference type="Rhea" id="RHEA-COMP:10474"/>
        <dbReference type="Rhea" id="RHEA-COMP:10475"/>
        <dbReference type="ChEBI" id="CHEBI:15378"/>
        <dbReference type="ChEBI" id="CHEBI:57540"/>
        <dbReference type="ChEBI" id="CHEBI:57945"/>
        <dbReference type="ChEBI" id="CHEBI:83099"/>
        <dbReference type="ChEBI" id="CHEBI:83100"/>
        <dbReference type="EC" id="1.8.1.4"/>
    </reaction>
</comment>
<dbReference type="PRINTS" id="PR00368">
    <property type="entry name" value="FADPNR"/>
</dbReference>
<evidence type="ECO:0000256" key="7">
    <source>
        <dbReference type="ARBA" id="ARBA00023027"/>
    </source>
</evidence>
<organism evidence="17 18">
    <name type="scientific">Arenibacter troitsensis</name>
    <dbReference type="NCBI Taxonomy" id="188872"/>
    <lineage>
        <taxon>Bacteria</taxon>
        <taxon>Pseudomonadati</taxon>
        <taxon>Bacteroidota</taxon>
        <taxon>Flavobacteriia</taxon>
        <taxon>Flavobacteriales</taxon>
        <taxon>Flavobacteriaceae</taxon>
        <taxon>Arenibacter</taxon>
    </lineage>
</organism>
<feature type="binding site" evidence="12">
    <location>
        <position position="205"/>
    </location>
    <ligand>
        <name>NAD(+)</name>
        <dbReference type="ChEBI" id="CHEBI:57540"/>
    </ligand>
</feature>
<keyword evidence="6 14" id="KW-0560">Oxidoreductase</keyword>
<keyword evidence="9 14" id="KW-0676">Redox-active center</keyword>
<keyword evidence="7 12" id="KW-0520">NAD</keyword>
<dbReference type="PIRSF" id="PIRSF000350">
    <property type="entry name" value="Mercury_reductase_MerA"/>
    <property type="match status" value="1"/>
</dbReference>
<dbReference type="RefSeq" id="WP_085500998.1">
    <property type="nucleotide sequence ID" value="NZ_FXAO01000016.1"/>
</dbReference>
<comment type="similarity">
    <text evidence="1 14">Belongs to the class-I pyridine nucleotide-disulfide oxidoreductase family.</text>
</comment>
<feature type="active site" description="Proton acceptor" evidence="11">
    <location>
        <position position="446"/>
    </location>
</feature>
<evidence type="ECO:0000259" key="15">
    <source>
        <dbReference type="Pfam" id="PF02852"/>
    </source>
</evidence>
<comment type="cofactor">
    <cofactor evidence="12 14">
        <name>FAD</name>
        <dbReference type="ChEBI" id="CHEBI:57692"/>
    </cofactor>
    <text evidence="12 14">Binds 1 FAD per subunit.</text>
</comment>
<feature type="disulfide bond" description="Redox-active" evidence="13">
    <location>
        <begin position="42"/>
        <end position="47"/>
    </location>
</feature>
<evidence type="ECO:0000256" key="1">
    <source>
        <dbReference type="ARBA" id="ARBA00007532"/>
    </source>
</evidence>
<feature type="binding site" evidence="12">
    <location>
        <position position="314"/>
    </location>
    <ligand>
        <name>FAD</name>
        <dbReference type="ChEBI" id="CHEBI:57692"/>
    </ligand>
</feature>
<sequence>MTQYDVAIIGSGPGGYVAAIRCAQLGMKTAIIEKYSTLGGTCLNVGCIPSKALLDSSHHYEDAVKHFEDHGIEIPGEIKINLEKMIGRKQAVVDQTCAGVKFLMDKNKIEVYEGVGSFKDATHINIKKNDGKTETIEAKNIIIATGSKPSSLPFIKLDKERVITSTEALKLKEIPKHLIVIGGGVIGLELGQVYKRLGAEVTVIEYMDRIIPGMDGALSKELLKVMKKQKVKFNLSHKVKSVEAKGKEVIVKAEDKKGEEITFKGDYCLVSVGRRPYTDGLNIEASGVKLEKNGTIAVNEHLQTNVPNIYALGDVVRGAMLAHKAEEEGTFVAEILAGQKPHIDYNLIPGVVYTWPEVAAVGKTEEELKEAGVAYKVGQFPMRALGRARASMDLDGFVKILADKDTDEVLGVHMIGARMADLIAEAVTAMEFRASAEDISRMSHAHPTFAEAVKEAALAATDNRALHV</sequence>
<dbReference type="AlphaFoldDB" id="A0A1X7LH34"/>
<dbReference type="InterPro" id="IPR016156">
    <property type="entry name" value="FAD/NAD-linked_Rdtase_dimer_sf"/>
</dbReference>
<dbReference type="Proteomes" id="UP000193420">
    <property type="component" value="Unassembled WGS sequence"/>
</dbReference>
<evidence type="ECO:0000256" key="12">
    <source>
        <dbReference type="PIRSR" id="PIRSR000350-3"/>
    </source>
</evidence>
<dbReference type="Pfam" id="PF02852">
    <property type="entry name" value="Pyr_redox_dim"/>
    <property type="match status" value="1"/>
</dbReference>
<evidence type="ECO:0000256" key="14">
    <source>
        <dbReference type="RuleBase" id="RU003692"/>
    </source>
</evidence>
<evidence type="ECO:0000313" key="18">
    <source>
        <dbReference type="Proteomes" id="UP000193420"/>
    </source>
</evidence>
<dbReference type="InterPro" id="IPR036188">
    <property type="entry name" value="FAD/NAD-bd_sf"/>
</dbReference>
<evidence type="ECO:0000256" key="4">
    <source>
        <dbReference type="ARBA" id="ARBA00022630"/>
    </source>
</evidence>
<feature type="binding site" evidence="12">
    <location>
        <begin position="145"/>
        <end position="147"/>
    </location>
    <ligand>
        <name>FAD</name>
        <dbReference type="ChEBI" id="CHEBI:57692"/>
    </ligand>
</feature>
<dbReference type="FunFam" id="3.50.50.60:FF:000001">
    <property type="entry name" value="Dihydrolipoyl dehydrogenase, mitochondrial"/>
    <property type="match status" value="1"/>
</dbReference>
<dbReference type="GO" id="GO:0005737">
    <property type="term" value="C:cytoplasm"/>
    <property type="evidence" value="ECO:0007669"/>
    <property type="project" value="UniProtKB-ARBA"/>
</dbReference>
<evidence type="ECO:0000256" key="8">
    <source>
        <dbReference type="ARBA" id="ARBA00023157"/>
    </source>
</evidence>
<dbReference type="Gene3D" id="3.50.50.60">
    <property type="entry name" value="FAD/NAD(P)-binding domain"/>
    <property type="match status" value="2"/>
</dbReference>
<evidence type="ECO:0000259" key="16">
    <source>
        <dbReference type="Pfam" id="PF07992"/>
    </source>
</evidence>
<dbReference type="EC" id="1.8.1.4" evidence="2 14"/>
<accession>A0A1X7LH34</accession>
<reference evidence="18" key="1">
    <citation type="submission" date="2017-04" db="EMBL/GenBank/DDBJ databases">
        <authorList>
            <person name="Varghese N."/>
            <person name="Submissions S."/>
        </authorList>
    </citation>
    <scope>NUCLEOTIDE SEQUENCE [LARGE SCALE GENOMIC DNA]</scope>
    <source>
        <strain evidence="18">DSM 19835</strain>
    </source>
</reference>
<evidence type="ECO:0000256" key="2">
    <source>
        <dbReference type="ARBA" id="ARBA00012608"/>
    </source>
</evidence>
<dbReference type="InterPro" id="IPR001100">
    <property type="entry name" value="Pyr_nuc-diS_OxRdtase"/>
</dbReference>
<dbReference type="NCBIfam" id="TIGR01350">
    <property type="entry name" value="lipoamide_DH"/>
    <property type="match status" value="1"/>
</dbReference>
<evidence type="ECO:0000256" key="11">
    <source>
        <dbReference type="PIRSR" id="PIRSR000350-2"/>
    </source>
</evidence>
<protein>
    <recommendedName>
        <fullName evidence="3 14">Dihydrolipoyl dehydrogenase</fullName>
        <ecNumber evidence="2 14">1.8.1.4</ecNumber>
    </recommendedName>
</protein>
<evidence type="ECO:0000256" key="9">
    <source>
        <dbReference type="ARBA" id="ARBA00023284"/>
    </source>
</evidence>
<dbReference type="PROSITE" id="PS00076">
    <property type="entry name" value="PYRIDINE_REDOX_1"/>
    <property type="match status" value="1"/>
</dbReference>
<keyword evidence="8" id="KW-1015">Disulfide bond</keyword>
<keyword evidence="4 14" id="KW-0285">Flavoprotein</keyword>
<evidence type="ECO:0000313" key="17">
    <source>
        <dbReference type="EMBL" id="SMG53161.1"/>
    </source>
</evidence>
<dbReference type="SUPFAM" id="SSF55424">
    <property type="entry name" value="FAD/NAD-linked reductases, dimerisation (C-terminal) domain"/>
    <property type="match status" value="1"/>
</dbReference>
<dbReference type="SUPFAM" id="SSF51905">
    <property type="entry name" value="FAD/NAD(P)-binding domain"/>
    <property type="match status" value="1"/>
</dbReference>
<dbReference type="EMBL" id="FXAO01000016">
    <property type="protein sequence ID" value="SMG53161.1"/>
    <property type="molecule type" value="Genomic_DNA"/>
</dbReference>
<feature type="domain" description="Pyridine nucleotide-disulphide oxidoreductase dimerisation" evidence="15">
    <location>
        <begin position="348"/>
        <end position="457"/>
    </location>
</feature>
<comment type="miscellaneous">
    <text evidence="14">The active site is a redox-active disulfide bond.</text>
</comment>
<dbReference type="PANTHER" id="PTHR22912:SF151">
    <property type="entry name" value="DIHYDROLIPOYL DEHYDROGENASE, MITOCHONDRIAL"/>
    <property type="match status" value="1"/>
</dbReference>
<dbReference type="InterPro" id="IPR006258">
    <property type="entry name" value="Lipoamide_DH"/>
</dbReference>
<feature type="binding site" evidence="12">
    <location>
        <position position="273"/>
    </location>
    <ligand>
        <name>NAD(+)</name>
        <dbReference type="ChEBI" id="CHEBI:57540"/>
    </ligand>
</feature>
<evidence type="ECO:0000256" key="3">
    <source>
        <dbReference type="ARBA" id="ARBA00016961"/>
    </source>
</evidence>
<dbReference type="Gene3D" id="3.30.390.30">
    <property type="match status" value="1"/>
</dbReference>
<dbReference type="Pfam" id="PF07992">
    <property type="entry name" value="Pyr_redox_2"/>
    <property type="match status" value="1"/>
</dbReference>
<evidence type="ECO:0000256" key="5">
    <source>
        <dbReference type="ARBA" id="ARBA00022827"/>
    </source>
</evidence>
<dbReference type="InterPro" id="IPR023753">
    <property type="entry name" value="FAD/NAD-binding_dom"/>
</dbReference>